<protein>
    <submittedName>
        <fullName evidence="1">Uncharacterized protein</fullName>
    </submittedName>
</protein>
<dbReference type="AlphaFoldDB" id="A0A2K3D2Q2"/>
<evidence type="ECO:0000313" key="2">
    <source>
        <dbReference type="Proteomes" id="UP000006906"/>
    </source>
</evidence>
<accession>A0A2K3D2Q2</accession>
<proteinExistence type="predicted"/>
<evidence type="ECO:0000313" key="1">
    <source>
        <dbReference type="EMBL" id="PNW74816.1"/>
    </source>
</evidence>
<dbReference type="GeneID" id="66055534"/>
<sequence>MEPEAPRSGAVQCPPVSLLAAHGGGRRVPRPGLCTAATFLLRVRRGRTAPCVAIRQLKAATPHAPWPCGWVEPATGWAVCRPCPAQAGLTAGPRPSPAVQLRS</sequence>
<dbReference type="InParanoid" id="A0A2K3D2Q2"/>
<dbReference type="EMBL" id="CM008973">
    <property type="protein sequence ID" value="PNW74816.1"/>
    <property type="molecule type" value="Genomic_DNA"/>
</dbReference>
<dbReference type="RefSeq" id="XP_042918159.1">
    <property type="nucleotide sequence ID" value="XM_043068209.1"/>
</dbReference>
<keyword evidence="2" id="KW-1185">Reference proteome</keyword>
<name>A0A2K3D2Q2_CHLRE</name>
<dbReference type="Proteomes" id="UP000006906">
    <property type="component" value="Chromosome 12"/>
</dbReference>
<organism evidence="1 2">
    <name type="scientific">Chlamydomonas reinhardtii</name>
    <name type="common">Chlamydomonas smithii</name>
    <dbReference type="NCBI Taxonomy" id="3055"/>
    <lineage>
        <taxon>Eukaryota</taxon>
        <taxon>Viridiplantae</taxon>
        <taxon>Chlorophyta</taxon>
        <taxon>core chlorophytes</taxon>
        <taxon>Chlorophyceae</taxon>
        <taxon>CS clade</taxon>
        <taxon>Chlamydomonadales</taxon>
        <taxon>Chlamydomonadaceae</taxon>
        <taxon>Chlamydomonas</taxon>
    </lineage>
</organism>
<dbReference type="KEGG" id="cre:CHLRE_12g508643v5"/>
<gene>
    <name evidence="1" type="ORF">CHLRE_12g508643v5</name>
</gene>
<reference evidence="1 2" key="1">
    <citation type="journal article" date="2007" name="Science">
        <title>The Chlamydomonas genome reveals the evolution of key animal and plant functions.</title>
        <authorList>
            <person name="Merchant S.S."/>
            <person name="Prochnik S.E."/>
            <person name="Vallon O."/>
            <person name="Harris E.H."/>
            <person name="Karpowicz S.J."/>
            <person name="Witman G.B."/>
            <person name="Terry A."/>
            <person name="Salamov A."/>
            <person name="Fritz-Laylin L.K."/>
            <person name="Marechal-Drouard L."/>
            <person name="Marshall W.F."/>
            <person name="Qu L.H."/>
            <person name="Nelson D.R."/>
            <person name="Sanderfoot A.A."/>
            <person name="Spalding M.H."/>
            <person name="Kapitonov V.V."/>
            <person name="Ren Q."/>
            <person name="Ferris P."/>
            <person name="Lindquist E."/>
            <person name="Shapiro H."/>
            <person name="Lucas S.M."/>
            <person name="Grimwood J."/>
            <person name="Schmutz J."/>
            <person name="Cardol P."/>
            <person name="Cerutti H."/>
            <person name="Chanfreau G."/>
            <person name="Chen C.L."/>
            <person name="Cognat V."/>
            <person name="Croft M.T."/>
            <person name="Dent R."/>
            <person name="Dutcher S."/>
            <person name="Fernandez E."/>
            <person name="Fukuzawa H."/>
            <person name="Gonzalez-Ballester D."/>
            <person name="Gonzalez-Halphen D."/>
            <person name="Hallmann A."/>
            <person name="Hanikenne M."/>
            <person name="Hippler M."/>
            <person name="Inwood W."/>
            <person name="Jabbari K."/>
            <person name="Kalanon M."/>
            <person name="Kuras R."/>
            <person name="Lefebvre P.A."/>
            <person name="Lemaire S.D."/>
            <person name="Lobanov A.V."/>
            <person name="Lohr M."/>
            <person name="Manuell A."/>
            <person name="Meier I."/>
            <person name="Mets L."/>
            <person name="Mittag M."/>
            <person name="Mittelmeier T."/>
            <person name="Moroney J.V."/>
            <person name="Moseley J."/>
            <person name="Napoli C."/>
            <person name="Nedelcu A.M."/>
            <person name="Niyogi K."/>
            <person name="Novoselov S.V."/>
            <person name="Paulsen I.T."/>
            <person name="Pazour G."/>
            <person name="Purton S."/>
            <person name="Ral J.P."/>
            <person name="Riano-Pachon D.M."/>
            <person name="Riekhof W."/>
            <person name="Rymarquis L."/>
            <person name="Schroda M."/>
            <person name="Stern D."/>
            <person name="Umen J."/>
            <person name="Willows R."/>
            <person name="Wilson N."/>
            <person name="Zimmer S.L."/>
            <person name="Allmer J."/>
            <person name="Balk J."/>
            <person name="Bisova K."/>
            <person name="Chen C.J."/>
            <person name="Elias M."/>
            <person name="Gendler K."/>
            <person name="Hauser C."/>
            <person name="Lamb M.R."/>
            <person name="Ledford H."/>
            <person name="Long J.C."/>
            <person name="Minagawa J."/>
            <person name="Page M.D."/>
            <person name="Pan J."/>
            <person name="Pootakham W."/>
            <person name="Roje S."/>
            <person name="Rose A."/>
            <person name="Stahlberg E."/>
            <person name="Terauchi A.M."/>
            <person name="Yang P."/>
            <person name="Ball S."/>
            <person name="Bowler C."/>
            <person name="Dieckmann C.L."/>
            <person name="Gladyshev V.N."/>
            <person name="Green P."/>
            <person name="Jorgensen R."/>
            <person name="Mayfield S."/>
            <person name="Mueller-Roeber B."/>
            <person name="Rajamani S."/>
            <person name="Sayre R.T."/>
            <person name="Brokstein P."/>
            <person name="Dubchak I."/>
            <person name="Goodstein D."/>
            <person name="Hornick L."/>
            <person name="Huang Y.W."/>
            <person name="Jhaveri J."/>
            <person name="Luo Y."/>
            <person name="Martinez D."/>
            <person name="Ngau W.C."/>
            <person name="Otillar B."/>
            <person name="Poliakov A."/>
            <person name="Porter A."/>
            <person name="Szajkowski L."/>
            <person name="Werner G."/>
            <person name="Zhou K."/>
            <person name="Grigoriev I.V."/>
            <person name="Rokhsar D.S."/>
            <person name="Grossman A.R."/>
        </authorList>
    </citation>
    <scope>NUCLEOTIDE SEQUENCE [LARGE SCALE GENOMIC DNA]</scope>
    <source>
        <strain evidence="2">CC-503</strain>
    </source>
</reference>
<dbReference type="Gramene" id="PNW74816">
    <property type="protein sequence ID" value="PNW74816"/>
    <property type="gene ID" value="CHLRE_12g508643v5"/>
</dbReference>